<dbReference type="Gene3D" id="2.60.120.10">
    <property type="entry name" value="Jelly Rolls"/>
    <property type="match status" value="1"/>
</dbReference>
<keyword evidence="4" id="KW-1185">Reference proteome</keyword>
<dbReference type="RefSeq" id="WP_307362445.1">
    <property type="nucleotide sequence ID" value="NZ_JAUSXK010000001.1"/>
</dbReference>
<evidence type="ECO:0000313" key="3">
    <source>
        <dbReference type="EMBL" id="MDQ0644577.1"/>
    </source>
</evidence>
<reference evidence="3 4" key="1">
    <citation type="submission" date="2023-07" db="EMBL/GenBank/DDBJ databases">
        <title>Comparative genomics of wheat-associated soil bacteria to identify genetic determinants of phenazine resistance.</title>
        <authorList>
            <person name="Mouncey N."/>
        </authorList>
    </citation>
    <scope>NUCLEOTIDE SEQUENCE [LARGE SCALE GENOMIC DNA]</scope>
    <source>
        <strain evidence="3 4">W2I7</strain>
    </source>
</reference>
<sequence length="364" mass="39038">MTHFAVSGSGGFLGWHTKAALHETGVTVDAVSLGDEFDAQRAVAAVDGSARAIHIAGVNRANDDEVLAGNVAFAEQFAAALRAADNPPPVVAYANSTQVGNGSVYGEAKARAAETLAAAASDIGAEFVNVSLPNLFGEHGRPFYNAVTATFCHLIANGENPTVENDKELTLLHAQNAADLLTGAARPEAQSDLEETETVTGLLGRLQRYAALYNDGEIPDVDSDFDRDLFNTYRSFTFPAQAPISLTRHADARGSFFEIIRSHGGPGQSSFSTTVPGVTRGDHFHRRKIERFTVLQGRARISLRRLFSDDVVSFEVSGDAPGAVDMPTMWAHNITNVGNDTLYTSFWTNDIFDPQNPDTIPEVV</sequence>
<dbReference type="InterPro" id="IPR036291">
    <property type="entry name" value="NAD(P)-bd_dom_sf"/>
</dbReference>
<name>A0ABU0PC86_9MICO</name>
<dbReference type="InterPro" id="IPR001509">
    <property type="entry name" value="Epimerase_deHydtase"/>
</dbReference>
<dbReference type="Pfam" id="PF14667">
    <property type="entry name" value="Polysacc_synt_C"/>
    <property type="match status" value="1"/>
</dbReference>
<comment type="caution">
    <text evidence="3">The sequence shown here is derived from an EMBL/GenBank/DDBJ whole genome shotgun (WGS) entry which is preliminary data.</text>
</comment>
<dbReference type="SUPFAM" id="SSF51735">
    <property type="entry name" value="NAD(P)-binding Rossmann-fold domains"/>
    <property type="match status" value="1"/>
</dbReference>
<dbReference type="EC" id="1.1.1.367" evidence="3"/>
<keyword evidence="3" id="KW-0560">Oxidoreductase</keyword>
<dbReference type="InterPro" id="IPR029303">
    <property type="entry name" value="CapF_C"/>
</dbReference>
<protein>
    <submittedName>
        <fullName evidence="3">UDP-2-acetamido-2,6-beta-L-arabino-hexul-4-ose reductase</fullName>
        <ecNumber evidence="3">1.1.1.367</ecNumber>
    </submittedName>
</protein>
<dbReference type="EMBL" id="JAUSXK010000001">
    <property type="protein sequence ID" value="MDQ0644577.1"/>
    <property type="molecule type" value="Genomic_DNA"/>
</dbReference>
<dbReference type="InterPro" id="IPR014710">
    <property type="entry name" value="RmlC-like_jellyroll"/>
</dbReference>
<dbReference type="Gene3D" id="3.40.50.720">
    <property type="entry name" value="NAD(P)-binding Rossmann-like Domain"/>
    <property type="match status" value="1"/>
</dbReference>
<dbReference type="GO" id="GO:0016491">
    <property type="term" value="F:oxidoreductase activity"/>
    <property type="evidence" value="ECO:0007669"/>
    <property type="project" value="UniProtKB-KW"/>
</dbReference>
<feature type="domain" description="Capsular polysaccharide assembling protein CapF C-terminal" evidence="2">
    <location>
        <begin position="249"/>
        <end position="360"/>
    </location>
</feature>
<dbReference type="InterPro" id="IPR011051">
    <property type="entry name" value="RmlC_Cupin_sf"/>
</dbReference>
<dbReference type="Proteomes" id="UP001239085">
    <property type="component" value="Unassembled WGS sequence"/>
</dbReference>
<dbReference type="SUPFAM" id="SSF51182">
    <property type="entry name" value="RmlC-like cupins"/>
    <property type="match status" value="1"/>
</dbReference>
<evidence type="ECO:0000259" key="1">
    <source>
        <dbReference type="Pfam" id="PF01370"/>
    </source>
</evidence>
<dbReference type="CDD" id="cd07007">
    <property type="entry name" value="cupin_CapF-like_C"/>
    <property type="match status" value="1"/>
</dbReference>
<gene>
    <name evidence="3" type="ORF">QFZ46_002737</name>
</gene>
<proteinExistence type="predicted"/>
<accession>A0ABU0PC86</accession>
<feature type="domain" description="NAD-dependent epimerase/dehydratase" evidence="1">
    <location>
        <begin position="89"/>
        <end position="181"/>
    </location>
</feature>
<dbReference type="Pfam" id="PF01370">
    <property type="entry name" value="Epimerase"/>
    <property type="match status" value="1"/>
</dbReference>
<evidence type="ECO:0000259" key="2">
    <source>
        <dbReference type="Pfam" id="PF14667"/>
    </source>
</evidence>
<evidence type="ECO:0000313" key="4">
    <source>
        <dbReference type="Proteomes" id="UP001239085"/>
    </source>
</evidence>
<organism evidence="3 4">
    <name type="scientific">Microbacterium murale</name>
    <dbReference type="NCBI Taxonomy" id="1081040"/>
    <lineage>
        <taxon>Bacteria</taxon>
        <taxon>Bacillati</taxon>
        <taxon>Actinomycetota</taxon>
        <taxon>Actinomycetes</taxon>
        <taxon>Micrococcales</taxon>
        <taxon>Microbacteriaceae</taxon>
        <taxon>Microbacterium</taxon>
    </lineage>
</organism>